<dbReference type="Pfam" id="PF00691">
    <property type="entry name" value="OmpA"/>
    <property type="match status" value="1"/>
</dbReference>
<keyword evidence="3" id="KW-0998">Cell outer membrane</keyword>
<dbReference type="PANTHER" id="PTHR30329:SF21">
    <property type="entry name" value="LIPOPROTEIN YIAD-RELATED"/>
    <property type="match status" value="1"/>
</dbReference>
<dbReference type="InterPro" id="IPR006665">
    <property type="entry name" value="OmpA-like"/>
</dbReference>
<evidence type="ECO:0000256" key="4">
    <source>
        <dbReference type="PROSITE-ProRule" id="PRU00473"/>
    </source>
</evidence>
<dbReference type="EMBL" id="BSNN01000006">
    <property type="protein sequence ID" value="GLQ35918.1"/>
    <property type="molecule type" value="Genomic_DNA"/>
</dbReference>
<dbReference type="PRINTS" id="PR01021">
    <property type="entry name" value="OMPADOMAIN"/>
</dbReference>
<dbReference type="RefSeq" id="WP_284379058.1">
    <property type="nucleotide sequence ID" value="NZ_BSNN01000006.1"/>
</dbReference>
<comment type="caution">
    <text evidence="7">The sequence shown here is derived from an EMBL/GenBank/DDBJ whole genome shotgun (WGS) entry which is preliminary data.</text>
</comment>
<name>A0ABQ5VWV5_9RHOB</name>
<comment type="subcellular location">
    <subcellularLocation>
        <location evidence="1">Cell outer membrane</location>
    </subcellularLocation>
</comment>
<dbReference type="Proteomes" id="UP001156694">
    <property type="component" value="Unassembled WGS sequence"/>
</dbReference>
<dbReference type="Gene3D" id="3.40.1520.20">
    <property type="match status" value="2"/>
</dbReference>
<evidence type="ECO:0000256" key="1">
    <source>
        <dbReference type="ARBA" id="ARBA00004442"/>
    </source>
</evidence>
<evidence type="ECO:0000259" key="6">
    <source>
        <dbReference type="PROSITE" id="PS51123"/>
    </source>
</evidence>
<dbReference type="InterPro" id="IPR006664">
    <property type="entry name" value="OMP_bac"/>
</dbReference>
<dbReference type="PANTHER" id="PTHR30329">
    <property type="entry name" value="STATOR ELEMENT OF FLAGELLAR MOTOR COMPLEX"/>
    <property type="match status" value="1"/>
</dbReference>
<evidence type="ECO:0000256" key="3">
    <source>
        <dbReference type="ARBA" id="ARBA00023237"/>
    </source>
</evidence>
<accession>A0ABQ5VWV5</accession>
<keyword evidence="8" id="KW-1185">Reference proteome</keyword>
<feature type="region of interest" description="Disordered" evidence="5">
    <location>
        <begin position="612"/>
        <end position="640"/>
    </location>
</feature>
<evidence type="ECO:0000256" key="2">
    <source>
        <dbReference type="ARBA" id="ARBA00023136"/>
    </source>
</evidence>
<dbReference type="InterPro" id="IPR050330">
    <property type="entry name" value="Bact_OuterMem_StrucFunc"/>
</dbReference>
<keyword evidence="2 4" id="KW-0472">Membrane</keyword>
<protein>
    <submittedName>
        <fullName evidence="7">Membrane protein</fullName>
    </submittedName>
</protein>
<sequence length="640" mass="69375">MHRTALLFALICFILAAVGAYFGAIRAVDVFQEATEAELRQALLMSDEEWVHLRAKGLQVNLTGLAPDEAARFRVLQVIGKFVDPGRITDDITILQANDIAPPKFSLEVLRNDERISLIGLVPSDHGRSHILDNVEDIALDLHITDMLEEASFAVPTNWESALDFGIFGLQKLNRSKISITHNKVIISAVTESQTEKQRYEKELADNTPDGLELELHISAPRPVISPFTLHFTLDENGAEMAACSVDTEFNSLKIMRAAQKIGLDPTATCAIGLGVPTTEWAEAIVLSLNAVGKLGGGVLTFTDSDISLIAQDDVDEASYDQIIGALENDLPELFSLAAVLPPKPLIDGQTGDIVIPEFTATKSPEGQVQLRGRISSVPARNSVQAFAKALFGSENVYAQTRIDENLPDGWPLRVLGGLEALAELHHGTLIVQPETIQISGTGDSPSTKGAMSRILSVRVGTKDNFKLSVDYDERLAKRDTPPTPQECETQIAEILAKSKIEFDPGRVDIKADSLAVVDQIAKVLRLCPTAEFEIQGHTDNSGSEELNQTLSQSRADAVLSALLTRRVLTSRMIARGYGPSQPITDNASEASRAQNRRISFALITPVEPANPALLDASADPVPSASNAPQERPKQKEAEE</sequence>
<gene>
    <name evidence="7" type="ORF">GCM10007939_22020</name>
</gene>
<proteinExistence type="predicted"/>
<evidence type="ECO:0000313" key="7">
    <source>
        <dbReference type="EMBL" id="GLQ35918.1"/>
    </source>
</evidence>
<dbReference type="Gene3D" id="3.30.1330.60">
    <property type="entry name" value="OmpA-like domain"/>
    <property type="match status" value="1"/>
</dbReference>
<dbReference type="PROSITE" id="PS51123">
    <property type="entry name" value="OMPA_2"/>
    <property type="match status" value="1"/>
</dbReference>
<reference evidence="8" key="1">
    <citation type="journal article" date="2019" name="Int. J. Syst. Evol. Microbiol.">
        <title>The Global Catalogue of Microorganisms (GCM) 10K type strain sequencing project: providing services to taxonomists for standard genome sequencing and annotation.</title>
        <authorList>
            <consortium name="The Broad Institute Genomics Platform"/>
            <consortium name="The Broad Institute Genome Sequencing Center for Infectious Disease"/>
            <person name="Wu L."/>
            <person name="Ma J."/>
        </authorList>
    </citation>
    <scope>NUCLEOTIDE SEQUENCE [LARGE SCALE GENOMIC DNA]</scope>
    <source>
        <strain evidence="8">NBRC 110140</strain>
    </source>
</reference>
<feature type="compositionally biased region" description="Basic and acidic residues" evidence="5">
    <location>
        <begin position="631"/>
        <end position="640"/>
    </location>
</feature>
<evidence type="ECO:0000256" key="5">
    <source>
        <dbReference type="SAM" id="MobiDB-lite"/>
    </source>
</evidence>
<dbReference type="CDD" id="cd07185">
    <property type="entry name" value="OmpA_C-like"/>
    <property type="match status" value="1"/>
</dbReference>
<organism evidence="7 8">
    <name type="scientific">Amylibacter marinus</name>
    <dbReference type="NCBI Taxonomy" id="1475483"/>
    <lineage>
        <taxon>Bacteria</taxon>
        <taxon>Pseudomonadati</taxon>
        <taxon>Pseudomonadota</taxon>
        <taxon>Alphaproteobacteria</taxon>
        <taxon>Rhodobacterales</taxon>
        <taxon>Paracoccaceae</taxon>
        <taxon>Amylibacter</taxon>
    </lineage>
</organism>
<dbReference type="SUPFAM" id="SSF103088">
    <property type="entry name" value="OmpA-like"/>
    <property type="match status" value="1"/>
</dbReference>
<dbReference type="InterPro" id="IPR036737">
    <property type="entry name" value="OmpA-like_sf"/>
</dbReference>
<feature type="domain" description="OmpA-like" evidence="6">
    <location>
        <begin position="491"/>
        <end position="607"/>
    </location>
</feature>
<evidence type="ECO:0000313" key="8">
    <source>
        <dbReference type="Proteomes" id="UP001156694"/>
    </source>
</evidence>